<accession>A0A0H5RDX5</accession>
<reference evidence="1" key="1">
    <citation type="submission" date="2015-04" db="EMBL/GenBank/DDBJ databases">
        <title>The genome sequence of the plant pathogenic Rhizarian Plasmodiophora brassicae reveals insights in its biotrophic life cycle and the origin of chitin synthesis.</title>
        <authorList>
            <person name="Schwelm A."/>
            <person name="Fogelqvist J."/>
            <person name="Knaust A."/>
            <person name="Julke S."/>
            <person name="Lilja T."/>
            <person name="Dhandapani V."/>
            <person name="Bonilla-Rosso G."/>
            <person name="Karlsson M."/>
            <person name="Shevchenko A."/>
            <person name="Choi S.R."/>
            <person name="Kim H.G."/>
            <person name="Park J.Y."/>
            <person name="Lim Y.P."/>
            <person name="Ludwig-Muller J."/>
            <person name="Dixelius C."/>
        </authorList>
    </citation>
    <scope>NUCLEOTIDE SEQUENCE</scope>
    <source>
        <tissue evidence="1">Potato root galls</tissue>
    </source>
</reference>
<dbReference type="EMBL" id="HACM01011315">
    <property type="protein sequence ID" value="CRZ11757.1"/>
    <property type="molecule type" value="Transcribed_RNA"/>
</dbReference>
<name>A0A0H5RDX5_9EUKA</name>
<sequence>MTESIIAFVAGVLRHIGDDDSAPDYYLLLSSCSSGLCRTTSILQHYQAMYQNKPTYIISQSTTERRNDRAALEEIRSRMAQAQYKLISDCATTAQVWRNRKPFTMKQRGEIGAHILRVYRSTEEAKRDDGIPGPTCRTLS</sequence>
<evidence type="ECO:0000313" key="1">
    <source>
        <dbReference type="EMBL" id="CRZ11757.1"/>
    </source>
</evidence>
<protein>
    <submittedName>
        <fullName evidence="1">Uncharacterized protein</fullName>
    </submittedName>
</protein>
<proteinExistence type="predicted"/>
<dbReference type="AlphaFoldDB" id="A0A0H5RDX5"/>
<organism evidence="1">
    <name type="scientific">Spongospora subterranea</name>
    <dbReference type="NCBI Taxonomy" id="70186"/>
    <lineage>
        <taxon>Eukaryota</taxon>
        <taxon>Sar</taxon>
        <taxon>Rhizaria</taxon>
        <taxon>Endomyxa</taxon>
        <taxon>Phytomyxea</taxon>
        <taxon>Plasmodiophorida</taxon>
        <taxon>Plasmodiophoridae</taxon>
        <taxon>Spongospora</taxon>
    </lineage>
</organism>